<dbReference type="Proteomes" id="UP001399917">
    <property type="component" value="Unassembled WGS sequence"/>
</dbReference>
<sequence>MVQTERMVDVIRGPICESWHSGFAVVTNAAGEVVEGWGDLDHVILPRSAVKMMQALPLVASGAADRAGLDDSQLAFACASHNGDPVHVAKARAWLETLGLGEDDLICGVQKPMGDKARHDMLRAGETPCRVHNNCSGKHCGFLTLSQDLKADGDYVNPDHPVQVAIREAIEAVTGEASLGYGIDGCSAPNYAATVRGLGRGLAYFAAARADGDAMARAAVRLREAMMAHPVLVAGEGRACTDLMRAAGGKAAIKTGAEGVFTAILPDQGLGVAVKIADGATRASECAIAALLVKLGVLDGNDPVVKKRLNPEVPNFAGIITGEIRPYAGFPA</sequence>
<protein>
    <submittedName>
        <fullName evidence="1">Asparaginase</fullName>
    </submittedName>
</protein>
<gene>
    <name evidence="1" type="ORF">GCM10022404_08010</name>
</gene>
<keyword evidence="2" id="KW-1185">Reference proteome</keyword>
<evidence type="ECO:0000313" key="2">
    <source>
        <dbReference type="Proteomes" id="UP001399917"/>
    </source>
</evidence>
<name>A0ABP7JYU0_9RHOB</name>
<reference evidence="2" key="1">
    <citation type="journal article" date="2019" name="Int. J. Syst. Evol. Microbiol.">
        <title>The Global Catalogue of Microorganisms (GCM) 10K type strain sequencing project: providing services to taxonomists for standard genome sequencing and annotation.</title>
        <authorList>
            <consortium name="The Broad Institute Genomics Platform"/>
            <consortium name="The Broad Institute Genome Sequencing Center for Infectious Disease"/>
            <person name="Wu L."/>
            <person name="Ma J."/>
        </authorList>
    </citation>
    <scope>NUCLEOTIDE SEQUENCE [LARGE SCALE GENOMIC DNA]</scope>
    <source>
        <strain evidence="2">JCM 17190</strain>
    </source>
</reference>
<comment type="caution">
    <text evidence="1">The sequence shown here is derived from an EMBL/GenBank/DDBJ whole genome shotgun (WGS) entry which is preliminary data.</text>
</comment>
<dbReference type="InterPro" id="IPR010349">
    <property type="entry name" value="Asparaginase_II"/>
</dbReference>
<accession>A0ABP7JYU0</accession>
<dbReference type="Pfam" id="PF06089">
    <property type="entry name" value="Asparaginase_II"/>
    <property type="match status" value="1"/>
</dbReference>
<dbReference type="PANTHER" id="PTHR42110:SF1">
    <property type="entry name" value="L-ASPARAGINASE, PUTATIVE (AFU_ORTHOLOGUE AFUA_3G11890)-RELATED"/>
    <property type="match status" value="1"/>
</dbReference>
<dbReference type="EMBL" id="BAABDF010000003">
    <property type="protein sequence ID" value="GAA3859613.1"/>
    <property type="molecule type" value="Genomic_DNA"/>
</dbReference>
<evidence type="ECO:0000313" key="1">
    <source>
        <dbReference type="EMBL" id="GAA3859613.1"/>
    </source>
</evidence>
<dbReference type="PANTHER" id="PTHR42110">
    <property type="entry name" value="L-ASPARAGINASE, PUTATIVE (AFU_ORTHOLOGUE AFUA_3G11890)-RELATED"/>
    <property type="match status" value="1"/>
</dbReference>
<proteinExistence type="predicted"/>
<organism evidence="1 2">
    <name type="scientific">Celeribacter arenosi</name>
    <dbReference type="NCBI Taxonomy" id="792649"/>
    <lineage>
        <taxon>Bacteria</taxon>
        <taxon>Pseudomonadati</taxon>
        <taxon>Pseudomonadota</taxon>
        <taxon>Alphaproteobacteria</taxon>
        <taxon>Rhodobacterales</taxon>
        <taxon>Roseobacteraceae</taxon>
        <taxon>Celeribacter</taxon>
    </lineage>
</organism>